<evidence type="ECO:0000256" key="1">
    <source>
        <dbReference type="SAM" id="MobiDB-lite"/>
    </source>
</evidence>
<name>A0A6J4H4Y1_9PROT</name>
<dbReference type="EMBL" id="CADCTG010000024">
    <property type="protein sequence ID" value="CAA9213376.1"/>
    <property type="molecule type" value="Genomic_DNA"/>
</dbReference>
<feature type="region of interest" description="Disordered" evidence="1">
    <location>
        <begin position="1"/>
        <end position="125"/>
    </location>
</feature>
<dbReference type="AlphaFoldDB" id="A0A6J4H4Y1"/>
<feature type="non-terminal residue" evidence="2">
    <location>
        <position position="268"/>
    </location>
</feature>
<evidence type="ECO:0000313" key="2">
    <source>
        <dbReference type="EMBL" id="CAA9213376.1"/>
    </source>
</evidence>
<protein>
    <submittedName>
        <fullName evidence="2">Beta-lactamase-like protein</fullName>
    </submittedName>
</protein>
<feature type="compositionally biased region" description="Basic residues" evidence="1">
    <location>
        <begin position="183"/>
        <end position="194"/>
    </location>
</feature>
<organism evidence="2">
    <name type="scientific">uncultured Acetobacteraceae bacterium</name>
    <dbReference type="NCBI Taxonomy" id="169975"/>
    <lineage>
        <taxon>Bacteria</taxon>
        <taxon>Pseudomonadati</taxon>
        <taxon>Pseudomonadota</taxon>
        <taxon>Alphaproteobacteria</taxon>
        <taxon>Acetobacterales</taxon>
        <taxon>Acetobacteraceae</taxon>
        <taxon>environmental samples</taxon>
    </lineage>
</organism>
<sequence length="268" mass="26904">APPLHRLRHAIPGRGSAAGTLPDLRGRAAVRPARRPVLDDARPAAGRPLQRLADGSAGPLRGADLPRLRHQSAGAAGPHAGGQPALGLRGAAGRRDRGAGAGAGRAGGRRHLPPALLHDHGRVGPRLRRPGLAARGRPGACGAARPVPPLLAGRNATGAAGGGAAPAGRPLRWRDGGALVARGRRAAGGRRHAGAARPEAPRLHAELPLPDPATAGRGAAHGGALRGAGVRRDPWRLRRPRHHGGRASGAGALGGALLRLGGRNACAL</sequence>
<gene>
    <name evidence="2" type="ORF">AVDCRST_MAG08-235</name>
</gene>
<reference evidence="2" key="1">
    <citation type="submission" date="2020-02" db="EMBL/GenBank/DDBJ databases">
        <authorList>
            <person name="Meier V. D."/>
        </authorList>
    </citation>
    <scope>NUCLEOTIDE SEQUENCE</scope>
    <source>
        <strain evidence="2">AVDCRST_MAG08</strain>
    </source>
</reference>
<feature type="region of interest" description="Disordered" evidence="1">
    <location>
        <begin position="183"/>
        <end position="248"/>
    </location>
</feature>
<feature type="non-terminal residue" evidence="2">
    <location>
        <position position="1"/>
    </location>
</feature>
<accession>A0A6J4H4Y1</accession>
<feature type="compositionally biased region" description="Low complexity" evidence="1">
    <location>
        <begin position="71"/>
        <end position="91"/>
    </location>
</feature>
<feature type="compositionally biased region" description="Basic residues" evidence="1">
    <location>
        <begin position="1"/>
        <end position="11"/>
    </location>
</feature>
<proteinExistence type="predicted"/>